<dbReference type="eggNOG" id="ENOG5033IWP">
    <property type="taxonomic scope" value="Bacteria"/>
</dbReference>
<feature type="domain" description="HTH cro/C1-type" evidence="1">
    <location>
        <begin position="79"/>
        <end position="134"/>
    </location>
</feature>
<evidence type="ECO:0000313" key="2">
    <source>
        <dbReference type="EMBL" id="ADJ27328.1"/>
    </source>
</evidence>
<dbReference type="EMBL" id="CP002086">
    <property type="protein sequence ID" value="ADJ27328.1"/>
    <property type="molecule type" value="Genomic_DNA"/>
</dbReference>
<evidence type="ECO:0000259" key="1">
    <source>
        <dbReference type="PROSITE" id="PS50943"/>
    </source>
</evidence>
<proteinExistence type="predicted"/>
<dbReference type="InterPro" id="IPR001387">
    <property type="entry name" value="Cro/C1-type_HTH"/>
</dbReference>
<sequence>MGLMATDLPVDTHYASGAFSHYTNPPAIHLVLPEGDGLNQVFSLYQGSGGVVASRLSMSPSGANTQVHVALQNKLATAVNEICLAFGLTKEELARVCKVQSRKTLYNWINEEANPRKSAMSRIFDLLVTARAWLSSGFTADQEQLHEPVLGNQSVFDLLSQPKIDKERILFAGSRLNMSSPTKNELSDPFA</sequence>
<reference evidence="2 3" key="1">
    <citation type="submission" date="2010-06" db="EMBL/GenBank/DDBJ databases">
        <title>Complete sequence of chromosome of Nitrosococcus watsoni C-113.</title>
        <authorList>
            <consortium name="US DOE Joint Genome Institute"/>
            <person name="Lucas S."/>
            <person name="Copeland A."/>
            <person name="Lapidus A."/>
            <person name="Cheng J.-F."/>
            <person name="Bruce D."/>
            <person name="Goodwin L."/>
            <person name="Pitluck S."/>
            <person name="Malfatti S.A."/>
            <person name="Chain P.S.G."/>
            <person name="Land M."/>
            <person name="Hauser L."/>
            <person name="Kyrpides N."/>
            <person name="Ivanova N."/>
            <person name="Cambell M.A."/>
            <person name="Heidelberg J.F."/>
            <person name="Klotz M.G."/>
            <person name="Woyke T."/>
        </authorList>
    </citation>
    <scope>NUCLEOTIDE SEQUENCE [LARGE SCALE GENOMIC DNA]</scope>
    <source>
        <strain evidence="2 3">C-113</strain>
    </source>
</reference>
<dbReference type="PROSITE" id="PS50943">
    <property type="entry name" value="HTH_CROC1"/>
    <property type="match status" value="1"/>
</dbReference>
<name>D8K9N9_NITWC</name>
<organism evidence="2 3">
    <name type="scientific">Nitrosococcus watsoni (strain C-113)</name>
    <dbReference type="NCBI Taxonomy" id="105559"/>
    <lineage>
        <taxon>Bacteria</taxon>
        <taxon>Pseudomonadati</taxon>
        <taxon>Pseudomonadota</taxon>
        <taxon>Gammaproteobacteria</taxon>
        <taxon>Chromatiales</taxon>
        <taxon>Chromatiaceae</taxon>
        <taxon>Nitrosococcus</taxon>
    </lineage>
</organism>
<gene>
    <name evidence="2" type="ordered locus">Nwat_0358</name>
</gene>
<dbReference type="CDD" id="cd00093">
    <property type="entry name" value="HTH_XRE"/>
    <property type="match status" value="1"/>
</dbReference>
<dbReference type="KEGG" id="nwa:Nwat_0358"/>
<protein>
    <recommendedName>
        <fullName evidence="1">HTH cro/C1-type domain-containing protein</fullName>
    </recommendedName>
</protein>
<evidence type="ECO:0000313" key="3">
    <source>
        <dbReference type="Proteomes" id="UP000000393"/>
    </source>
</evidence>
<dbReference type="HOGENOM" id="CLU_1420154_0_0_6"/>
<dbReference type="STRING" id="105559.Nwat_0358"/>
<dbReference type="Proteomes" id="UP000000393">
    <property type="component" value="Chromosome"/>
</dbReference>
<dbReference type="AlphaFoldDB" id="D8K9N9"/>
<keyword evidence="3" id="KW-1185">Reference proteome</keyword>
<accession>D8K9N9</accession>